<feature type="transmembrane region" description="Helical" evidence="6">
    <location>
        <begin position="185"/>
        <end position="204"/>
    </location>
</feature>
<dbReference type="OrthoDB" id="8673582at2"/>
<accession>A0A494X0X3</accession>
<evidence type="ECO:0000256" key="2">
    <source>
        <dbReference type="ARBA" id="ARBA00022475"/>
    </source>
</evidence>
<evidence type="ECO:0008006" key="11">
    <source>
        <dbReference type="Google" id="ProtNLM"/>
    </source>
</evidence>
<feature type="transmembrane region" description="Helical" evidence="6">
    <location>
        <begin position="224"/>
        <end position="252"/>
    </location>
</feature>
<name>A0A494X0X3_9BURK</name>
<dbReference type="InterPro" id="IPR013655">
    <property type="entry name" value="PAS_fold_3"/>
</dbReference>
<evidence type="ECO:0000259" key="7">
    <source>
        <dbReference type="Pfam" id="PF05231"/>
    </source>
</evidence>
<evidence type="ECO:0000313" key="10">
    <source>
        <dbReference type="Proteomes" id="UP000280434"/>
    </source>
</evidence>
<sequence>MEISRSKSLFVAALLWAASYLASGLLSHQLNGPVQMTGYIWLPAGVTVGAFLLRPFGEWLALAGAFLVAQLVLVGIEHGNYFNGLLFTIDEVGAAALAVWLVRRVRFSLEGLYFLRSVILAGLLAGVIGAIGGAAWFAIVKGASFWEVGAIWAASDFVGVLLIAPVLASWSRFRAHRSGDHERVDIVLGIVSFVLLVVVAFVIFDGDGDEFGGGVDYALTYIPLFLTVVVTVLLGGRAGSLSVLLLAVEVILKTAQGEGPFSVLEARRGHSLLEAQLYLAIASLLVLTVSTLKTTRERTRARAAMVENNIELALASADQIAYVLDPTTGVLEWSGDVQRVFGQDVDAAQLADVTRVAERLHPSDRETLRAYWGAEAAGEDRDEVTLRIMLPGGKIRQVTDYGAPLFDANADVTVVAGVWQIVREPVEAINA</sequence>
<dbReference type="InterPro" id="IPR000014">
    <property type="entry name" value="PAS"/>
</dbReference>
<keyword evidence="2" id="KW-1003">Cell membrane</keyword>
<dbReference type="AlphaFoldDB" id="A0A494X0X3"/>
<keyword evidence="3 6" id="KW-0812">Transmembrane</keyword>
<evidence type="ECO:0000259" key="8">
    <source>
        <dbReference type="Pfam" id="PF08447"/>
    </source>
</evidence>
<dbReference type="EMBL" id="RBZV01000015">
    <property type="protein sequence ID" value="RKP43980.1"/>
    <property type="molecule type" value="Genomic_DNA"/>
</dbReference>
<dbReference type="Proteomes" id="UP000280434">
    <property type="component" value="Unassembled WGS sequence"/>
</dbReference>
<keyword evidence="5 6" id="KW-0472">Membrane</keyword>
<dbReference type="Pfam" id="PF05231">
    <property type="entry name" value="MASE1"/>
    <property type="match status" value="1"/>
</dbReference>
<dbReference type="InterPro" id="IPR007895">
    <property type="entry name" value="MASE1"/>
</dbReference>
<feature type="transmembrane region" description="Helical" evidence="6">
    <location>
        <begin position="82"/>
        <end position="102"/>
    </location>
</feature>
<keyword evidence="10" id="KW-1185">Reference proteome</keyword>
<dbReference type="CDD" id="cd00130">
    <property type="entry name" value="PAS"/>
    <property type="match status" value="1"/>
</dbReference>
<dbReference type="Gene3D" id="3.30.450.20">
    <property type="entry name" value="PAS domain"/>
    <property type="match status" value="1"/>
</dbReference>
<proteinExistence type="predicted"/>
<gene>
    <name evidence="9" type="ORF">D7S89_23895</name>
</gene>
<feature type="transmembrane region" description="Helical" evidence="6">
    <location>
        <begin position="151"/>
        <end position="173"/>
    </location>
</feature>
<feature type="domain" description="PAS fold-3" evidence="8">
    <location>
        <begin position="331"/>
        <end position="418"/>
    </location>
</feature>
<comment type="subcellular location">
    <subcellularLocation>
        <location evidence="1">Cell membrane</location>
        <topology evidence="1">Multi-pass membrane protein</topology>
    </subcellularLocation>
</comment>
<evidence type="ECO:0000256" key="1">
    <source>
        <dbReference type="ARBA" id="ARBA00004651"/>
    </source>
</evidence>
<reference evidence="9 10" key="1">
    <citation type="submission" date="2018-10" db="EMBL/GenBank/DDBJ databases">
        <title>Paraburkholderia sp. 7MK8-2, isolated from soil.</title>
        <authorList>
            <person name="Gao Z.-H."/>
            <person name="Qiu L.-H."/>
        </authorList>
    </citation>
    <scope>NUCLEOTIDE SEQUENCE [LARGE SCALE GENOMIC DNA]</scope>
    <source>
        <strain evidence="9 10">7MK8-2</strain>
    </source>
</reference>
<dbReference type="Pfam" id="PF08447">
    <property type="entry name" value="PAS_3"/>
    <property type="match status" value="1"/>
</dbReference>
<evidence type="ECO:0000256" key="6">
    <source>
        <dbReference type="SAM" id="Phobius"/>
    </source>
</evidence>
<feature type="transmembrane region" description="Helical" evidence="6">
    <location>
        <begin position="34"/>
        <end position="52"/>
    </location>
</feature>
<dbReference type="GO" id="GO:0005886">
    <property type="term" value="C:plasma membrane"/>
    <property type="evidence" value="ECO:0007669"/>
    <property type="project" value="UniProtKB-SubCell"/>
</dbReference>
<feature type="domain" description="MASE1" evidence="7">
    <location>
        <begin position="13"/>
        <end position="293"/>
    </location>
</feature>
<organism evidence="9 10">
    <name type="scientific">Trinickia fusca</name>
    <dbReference type="NCBI Taxonomy" id="2419777"/>
    <lineage>
        <taxon>Bacteria</taxon>
        <taxon>Pseudomonadati</taxon>
        <taxon>Pseudomonadota</taxon>
        <taxon>Betaproteobacteria</taxon>
        <taxon>Burkholderiales</taxon>
        <taxon>Burkholderiaceae</taxon>
        <taxon>Trinickia</taxon>
    </lineage>
</organism>
<evidence type="ECO:0000256" key="5">
    <source>
        <dbReference type="ARBA" id="ARBA00023136"/>
    </source>
</evidence>
<comment type="caution">
    <text evidence="9">The sequence shown here is derived from an EMBL/GenBank/DDBJ whole genome shotgun (WGS) entry which is preliminary data.</text>
</comment>
<dbReference type="SUPFAM" id="SSF55785">
    <property type="entry name" value="PYP-like sensor domain (PAS domain)"/>
    <property type="match status" value="1"/>
</dbReference>
<keyword evidence="4 6" id="KW-1133">Transmembrane helix</keyword>
<dbReference type="RefSeq" id="WP_121281347.1">
    <property type="nucleotide sequence ID" value="NZ_RBZV01000015.1"/>
</dbReference>
<evidence type="ECO:0000256" key="4">
    <source>
        <dbReference type="ARBA" id="ARBA00022989"/>
    </source>
</evidence>
<evidence type="ECO:0000313" key="9">
    <source>
        <dbReference type="EMBL" id="RKP43980.1"/>
    </source>
</evidence>
<feature type="transmembrane region" description="Helical" evidence="6">
    <location>
        <begin position="114"/>
        <end position="139"/>
    </location>
</feature>
<evidence type="ECO:0000256" key="3">
    <source>
        <dbReference type="ARBA" id="ARBA00022692"/>
    </source>
</evidence>
<dbReference type="InterPro" id="IPR035965">
    <property type="entry name" value="PAS-like_dom_sf"/>
</dbReference>
<protein>
    <recommendedName>
        <fullName evidence="11">PAS domain-containing protein</fullName>
    </recommendedName>
</protein>
<feature type="transmembrane region" description="Helical" evidence="6">
    <location>
        <begin position="59"/>
        <end position="76"/>
    </location>
</feature>